<dbReference type="SUPFAM" id="SSF47413">
    <property type="entry name" value="lambda repressor-like DNA-binding domains"/>
    <property type="match status" value="1"/>
</dbReference>
<protein>
    <submittedName>
        <fullName evidence="2">Uncharacterized protein</fullName>
    </submittedName>
</protein>
<feature type="region of interest" description="Disordered" evidence="1">
    <location>
        <begin position="167"/>
        <end position="258"/>
    </location>
</feature>
<evidence type="ECO:0000313" key="2">
    <source>
        <dbReference type="EMBL" id="GAC71093.1"/>
    </source>
</evidence>
<evidence type="ECO:0000256" key="1">
    <source>
        <dbReference type="SAM" id="MobiDB-lite"/>
    </source>
</evidence>
<feature type="compositionally biased region" description="Basic and acidic residues" evidence="1">
    <location>
        <begin position="187"/>
        <end position="208"/>
    </location>
</feature>
<dbReference type="CDD" id="cd00093">
    <property type="entry name" value="HTH_XRE"/>
    <property type="match status" value="1"/>
</dbReference>
<proteinExistence type="predicted"/>
<sequence>MFPNDSGTIDHVTDDLKRLGNHVQTRRIEMGWSTREKFAEQLSVSYRVVTDLENGKRKLGKATYREVESVLDWETGSVDVVLSGGRPDPRPTREDIERRERISALRYEDGPVRRSVQTPLDERFEDLEQATRRSLEYLASRQYAPARNEMDLATSLTRVLSGEITHLAEGDQDDLDTTAPQGAPREASQDQKTRDGVSTEQRDTDNVRPLKRGNQGRDFETDPIIDEPAAAYDPPGPTDYDEFNGDEPPDPDGPEGGA</sequence>
<comment type="caution">
    <text evidence="2">The sequence shown here is derived from an EMBL/GenBank/DDBJ whole genome shotgun (WGS) entry which is preliminary data.</text>
</comment>
<dbReference type="EMBL" id="BANX01000051">
    <property type="protein sequence ID" value="GAC71093.1"/>
    <property type="molecule type" value="Genomic_DNA"/>
</dbReference>
<keyword evidence="3" id="KW-1185">Reference proteome</keyword>
<dbReference type="InterPro" id="IPR001387">
    <property type="entry name" value="Cro/C1-type_HTH"/>
</dbReference>
<evidence type="ECO:0000313" key="3">
    <source>
        <dbReference type="Proteomes" id="UP000011666"/>
    </source>
</evidence>
<dbReference type="Gene3D" id="1.10.260.40">
    <property type="entry name" value="lambda repressor-like DNA-binding domains"/>
    <property type="match status" value="1"/>
</dbReference>
<organism evidence="2 3">
    <name type="scientific">Gordonia soli NBRC 108243</name>
    <dbReference type="NCBI Taxonomy" id="1223545"/>
    <lineage>
        <taxon>Bacteria</taxon>
        <taxon>Bacillati</taxon>
        <taxon>Actinomycetota</taxon>
        <taxon>Actinomycetes</taxon>
        <taxon>Mycobacteriales</taxon>
        <taxon>Gordoniaceae</taxon>
        <taxon>Gordonia</taxon>
    </lineage>
</organism>
<dbReference type="InterPro" id="IPR010982">
    <property type="entry name" value="Lambda_DNA-bd_dom_sf"/>
</dbReference>
<accession>M0QR50</accession>
<dbReference type="Proteomes" id="UP000011666">
    <property type="component" value="Unassembled WGS sequence"/>
</dbReference>
<dbReference type="eggNOG" id="ENOG5031WBQ">
    <property type="taxonomic scope" value="Bacteria"/>
</dbReference>
<dbReference type="STRING" id="1223545.GS4_51_00310"/>
<name>M0QR50_9ACTN</name>
<reference evidence="2 3" key="1">
    <citation type="submission" date="2013-01" db="EMBL/GenBank/DDBJ databases">
        <title>Whole genome shotgun sequence of Gordonia soli NBRC 108243.</title>
        <authorList>
            <person name="Isaki-Nakamura S."/>
            <person name="Hosoyama A."/>
            <person name="Tsuchikane K."/>
            <person name="Ando Y."/>
            <person name="Baba S."/>
            <person name="Ohji S."/>
            <person name="Hamada M."/>
            <person name="Tamura T."/>
            <person name="Yamazoe A."/>
            <person name="Yamazaki S."/>
            <person name="Fujita N."/>
        </authorList>
    </citation>
    <scope>NUCLEOTIDE SEQUENCE [LARGE SCALE GENOMIC DNA]</scope>
    <source>
        <strain evidence="2 3">NBRC 108243</strain>
    </source>
</reference>
<dbReference type="GO" id="GO:0003677">
    <property type="term" value="F:DNA binding"/>
    <property type="evidence" value="ECO:0007669"/>
    <property type="project" value="InterPro"/>
</dbReference>
<feature type="compositionally biased region" description="Acidic residues" evidence="1">
    <location>
        <begin position="239"/>
        <end position="258"/>
    </location>
</feature>
<dbReference type="AlphaFoldDB" id="M0QR50"/>
<gene>
    <name evidence="2" type="ORF">GS4_51_00310</name>
</gene>